<dbReference type="AlphaFoldDB" id="A0A4R8RVB0"/>
<dbReference type="EC" id="1.14.13.106" evidence="5"/>
<gene>
    <name evidence="5" type="ORF">DE4585_04001</name>
</gene>
<name>A0A4R8RVB0_9MYCO</name>
<comment type="caution">
    <text evidence="5">The sequence shown here is derived from an EMBL/GenBank/DDBJ whole genome shotgun (WGS) entry which is preliminary data.</text>
</comment>
<dbReference type="PROSITE" id="PS00086">
    <property type="entry name" value="CYTOCHROME_P450"/>
    <property type="match status" value="1"/>
</dbReference>
<dbReference type="GO" id="GO:0016705">
    <property type="term" value="F:oxidoreductase activity, acting on paired donors, with incorporation or reduction of molecular oxygen"/>
    <property type="evidence" value="ECO:0007669"/>
    <property type="project" value="InterPro"/>
</dbReference>
<keyword evidence="4 5" id="KW-0503">Monooxygenase</keyword>
<evidence type="ECO:0000256" key="4">
    <source>
        <dbReference type="RuleBase" id="RU000461"/>
    </source>
</evidence>
<dbReference type="PRINTS" id="PR00463">
    <property type="entry name" value="EP450I"/>
</dbReference>
<evidence type="ECO:0000256" key="3">
    <source>
        <dbReference type="PIRSR" id="PIRSR602401-1"/>
    </source>
</evidence>
<proteinExistence type="inferred from homology"/>
<reference evidence="5 6" key="1">
    <citation type="journal article" date="2019" name="Sci. Rep.">
        <title>Extended insight into the Mycobacterium chelonae-abscessus complex through whole genome sequencing of Mycobacterium salmoniphilum outbreak and Mycobacterium salmoniphilum-like strains.</title>
        <authorList>
            <person name="Behra P.R.K."/>
            <person name="Das S."/>
            <person name="Pettersson B.M.F."/>
            <person name="Shirreff L."/>
            <person name="DuCote T."/>
            <person name="Jacobsson K.G."/>
            <person name="Ennis D.G."/>
            <person name="Kirsebom L.A."/>
        </authorList>
    </citation>
    <scope>NUCLEOTIDE SEQUENCE [LARGE SCALE GENOMIC DNA]</scope>
    <source>
        <strain evidence="5 6">DE 4585</strain>
    </source>
</reference>
<keyword evidence="3 4" id="KW-0479">Metal-binding</keyword>
<evidence type="ECO:0000313" key="6">
    <source>
        <dbReference type="Proteomes" id="UP000295117"/>
    </source>
</evidence>
<dbReference type="PRINTS" id="PR00385">
    <property type="entry name" value="P450"/>
</dbReference>
<dbReference type="InterPro" id="IPR001128">
    <property type="entry name" value="Cyt_P450"/>
</dbReference>
<dbReference type="Pfam" id="PF00067">
    <property type="entry name" value="p450"/>
    <property type="match status" value="1"/>
</dbReference>
<dbReference type="GO" id="GO:0020037">
    <property type="term" value="F:heme binding"/>
    <property type="evidence" value="ECO:0007669"/>
    <property type="project" value="InterPro"/>
</dbReference>
<organism evidence="5 6">
    <name type="scientific">Mycobacteroides salmoniphilum</name>
    <dbReference type="NCBI Taxonomy" id="404941"/>
    <lineage>
        <taxon>Bacteria</taxon>
        <taxon>Bacillati</taxon>
        <taxon>Actinomycetota</taxon>
        <taxon>Actinomycetes</taxon>
        <taxon>Mycobacteriales</taxon>
        <taxon>Mycobacteriaceae</taxon>
        <taxon>Mycobacteroides</taxon>
    </lineage>
</organism>
<dbReference type="InterPro" id="IPR002401">
    <property type="entry name" value="Cyt_P450_E_grp-I"/>
</dbReference>
<evidence type="ECO:0000256" key="1">
    <source>
        <dbReference type="ARBA" id="ARBA00001971"/>
    </source>
</evidence>
<evidence type="ECO:0000313" key="5">
    <source>
        <dbReference type="EMBL" id="TDZ78165.1"/>
    </source>
</evidence>
<dbReference type="InterPro" id="IPR017972">
    <property type="entry name" value="Cyt_P450_CS"/>
</dbReference>
<protein>
    <submittedName>
        <fullName evidence="5">Epi-isozizaene 5-monooxygenase/(E)-beta-farnesene synthase</fullName>
        <ecNumber evidence="5">1.14.13.106</ecNumber>
    </submittedName>
</protein>
<dbReference type="PANTHER" id="PTHR24305">
    <property type="entry name" value="CYTOCHROME P450"/>
    <property type="match status" value="1"/>
</dbReference>
<dbReference type="GO" id="GO:0004497">
    <property type="term" value="F:monooxygenase activity"/>
    <property type="evidence" value="ECO:0007669"/>
    <property type="project" value="UniProtKB-KW"/>
</dbReference>
<sequence length="458" mass="51241">MPTILGAVRGVGRPTPLPPGPKGLPVFGSLFELRRNPFEYMRRNAAEYGDVFRVPLPFLDMIAVTHPDLVSAFMDEPTGRYSMAGPGRWATQIVGAAVPMLEGEKFRQRRKMLLPMFSRRHLSRIGDVIADEFVKRVDLWSGWADSGQVVDLQHEIAKVTLPAFLRAMFSSSISEDEIRDTDIDIRMGMALAGAASMMMPIPPLFPWPGRQSVPRSVARIYMLARKLIRRRRESPVDTKDLLDILLDARYEDGSPISERDLAMELIILIGGGYETVVASLSWTLALLLAHPEHLAKLYDEIDSLGGAVPTAADLPRLPWAKACFDEGQRLQGHPINPRFSMADNELGGYVVPKFTVVGAPMYAIHRDPRWWPNPDAYDPTRFTDEALTRARPRLAFMPFGSGPHHCVGTGLAYMNAQFLLTVIFQRYRLHLQRGWSPQHKFSFSVTVDGGLPVNVSRA</sequence>
<feature type="binding site" description="axial binding residue" evidence="3">
    <location>
        <position position="406"/>
    </location>
    <ligand>
        <name>heme</name>
        <dbReference type="ChEBI" id="CHEBI:30413"/>
    </ligand>
    <ligandPart>
        <name>Fe</name>
        <dbReference type="ChEBI" id="CHEBI:18248"/>
    </ligandPart>
</feature>
<dbReference type="PANTHER" id="PTHR24305:SF166">
    <property type="entry name" value="CYTOCHROME P450 12A4, MITOCHONDRIAL-RELATED"/>
    <property type="match status" value="1"/>
</dbReference>
<comment type="similarity">
    <text evidence="2 4">Belongs to the cytochrome P450 family.</text>
</comment>
<dbReference type="Proteomes" id="UP000295117">
    <property type="component" value="Unassembled WGS sequence"/>
</dbReference>
<dbReference type="InterPro" id="IPR036396">
    <property type="entry name" value="Cyt_P450_sf"/>
</dbReference>
<dbReference type="Gene3D" id="1.10.630.10">
    <property type="entry name" value="Cytochrome P450"/>
    <property type="match status" value="1"/>
</dbReference>
<evidence type="ECO:0000256" key="2">
    <source>
        <dbReference type="ARBA" id="ARBA00010617"/>
    </source>
</evidence>
<keyword evidence="4 5" id="KW-0560">Oxidoreductase</keyword>
<keyword evidence="3 4" id="KW-0349">Heme</keyword>
<accession>A0A4R8RVB0</accession>
<dbReference type="InterPro" id="IPR050121">
    <property type="entry name" value="Cytochrome_P450_monoxygenase"/>
</dbReference>
<dbReference type="GO" id="GO:0005506">
    <property type="term" value="F:iron ion binding"/>
    <property type="evidence" value="ECO:0007669"/>
    <property type="project" value="InterPro"/>
</dbReference>
<dbReference type="EMBL" id="PECH01000009">
    <property type="protein sequence ID" value="TDZ78165.1"/>
    <property type="molecule type" value="Genomic_DNA"/>
</dbReference>
<keyword evidence="3 4" id="KW-0408">Iron</keyword>
<comment type="cofactor">
    <cofactor evidence="1 3">
        <name>heme</name>
        <dbReference type="ChEBI" id="CHEBI:30413"/>
    </cofactor>
</comment>
<dbReference type="SUPFAM" id="SSF48264">
    <property type="entry name" value="Cytochrome P450"/>
    <property type="match status" value="1"/>
</dbReference>